<feature type="domain" description="Immunoglobulin V-set" evidence="2">
    <location>
        <begin position="43"/>
        <end position="115"/>
    </location>
</feature>
<reference evidence="4" key="2">
    <citation type="submission" date="2025-08" db="UniProtKB">
        <authorList>
            <consortium name="Ensembl"/>
        </authorList>
    </citation>
    <scope>IDENTIFICATION</scope>
</reference>
<dbReference type="GO" id="GO:0006955">
    <property type="term" value="P:immune response"/>
    <property type="evidence" value="ECO:0000318"/>
    <property type="project" value="GO_Central"/>
</dbReference>
<dbReference type="InterPro" id="IPR003599">
    <property type="entry name" value="Ig_sub"/>
</dbReference>
<name>A0A803T8W1_ANOCA</name>
<proteinExistence type="predicted"/>
<dbReference type="Ensembl" id="ENSACAT00000039732.1">
    <property type="protein sequence ID" value="ENSACAP00000031651.1"/>
    <property type="gene ID" value="ENSACAG00000028470.2"/>
</dbReference>
<dbReference type="GO" id="GO:0019814">
    <property type="term" value="C:immunoglobulin complex"/>
    <property type="evidence" value="ECO:0000318"/>
    <property type="project" value="GO_Central"/>
</dbReference>
<evidence type="ECO:0000256" key="1">
    <source>
        <dbReference type="SAM" id="SignalP"/>
    </source>
</evidence>
<evidence type="ECO:0000313" key="5">
    <source>
        <dbReference type="Proteomes" id="UP000001646"/>
    </source>
</evidence>
<dbReference type="InterPro" id="IPR013106">
    <property type="entry name" value="Ig_V-set"/>
</dbReference>
<keyword evidence="5" id="KW-1185">Reference proteome</keyword>
<feature type="signal peptide" evidence="1">
    <location>
        <begin position="1"/>
        <end position="25"/>
    </location>
</feature>
<sequence length="137" mass="15572">MKNIIIMFQIYLIWLTLNLFKESSGQIVITQTPASLHVNPGDRVIIQCKAPSSMSNDMALYQFIPGKNPKLLLYESSTRFTGTPDRFSGSYSGTDFTFTISGVHPEDEAKYYCGQYYSRPLHSDTSQYKNHLNALMQ</sequence>
<feature type="domain" description="Immunoglobulin" evidence="3">
    <location>
        <begin position="33"/>
        <end position="133"/>
    </location>
</feature>
<evidence type="ECO:0000313" key="4">
    <source>
        <dbReference type="Ensembl" id="ENSACAP00000031651.1"/>
    </source>
</evidence>
<dbReference type="InterPro" id="IPR036179">
    <property type="entry name" value="Ig-like_dom_sf"/>
</dbReference>
<dbReference type="SMART" id="SM00406">
    <property type="entry name" value="IGv"/>
    <property type="match status" value="1"/>
</dbReference>
<dbReference type="GeneTree" id="ENSGT00940000154869"/>
<evidence type="ECO:0000259" key="3">
    <source>
        <dbReference type="SMART" id="SM00409"/>
    </source>
</evidence>
<dbReference type="Pfam" id="PF07686">
    <property type="entry name" value="V-set"/>
    <property type="match status" value="1"/>
</dbReference>
<reference evidence="4" key="3">
    <citation type="submission" date="2025-09" db="UniProtKB">
        <authorList>
            <consortium name="Ensembl"/>
        </authorList>
    </citation>
    <scope>IDENTIFICATION</scope>
</reference>
<dbReference type="SMART" id="SM00409">
    <property type="entry name" value="IG"/>
    <property type="match status" value="1"/>
</dbReference>
<dbReference type="Bgee" id="ENSACAG00000028470">
    <property type="expression patterns" value="Expressed in lung and 3 other cell types or tissues"/>
</dbReference>
<protein>
    <recommendedName>
        <fullName evidence="6">Ig-like domain-containing protein</fullName>
    </recommendedName>
</protein>
<dbReference type="Proteomes" id="UP000001646">
    <property type="component" value="Chromosome 6"/>
</dbReference>
<dbReference type="FunFam" id="2.60.40.10:FF:002557">
    <property type="entry name" value="Uncharacterized protein"/>
    <property type="match status" value="1"/>
</dbReference>
<dbReference type="Gene3D" id="2.60.40.10">
    <property type="entry name" value="Immunoglobulins"/>
    <property type="match status" value="1"/>
</dbReference>
<feature type="chain" id="PRO_5032480167" description="Ig-like domain-containing protein" evidence="1">
    <location>
        <begin position="26"/>
        <end position="137"/>
    </location>
</feature>
<dbReference type="InterPro" id="IPR050150">
    <property type="entry name" value="IgV_Light_Chain"/>
</dbReference>
<evidence type="ECO:0000259" key="2">
    <source>
        <dbReference type="SMART" id="SM00406"/>
    </source>
</evidence>
<reference evidence="4 5" key="1">
    <citation type="submission" date="2009-12" db="EMBL/GenBank/DDBJ databases">
        <title>The Genome Sequence of Anolis carolinensis (Green Anole Lizard).</title>
        <authorList>
            <consortium name="The Genome Sequencing Platform"/>
            <person name="Di Palma F."/>
            <person name="Alfoldi J."/>
            <person name="Heiman D."/>
            <person name="Young S."/>
            <person name="Grabherr M."/>
            <person name="Johnson J."/>
            <person name="Lander E.S."/>
            <person name="Lindblad-Toh K."/>
        </authorList>
    </citation>
    <scope>NUCLEOTIDE SEQUENCE [LARGE SCALE GENOMIC DNA]</scope>
    <source>
        <strain evidence="4 5">JBL SC #1</strain>
    </source>
</reference>
<evidence type="ECO:0008006" key="6">
    <source>
        <dbReference type="Google" id="ProtNLM"/>
    </source>
</evidence>
<dbReference type="InParanoid" id="A0A803T8W1"/>
<dbReference type="InterPro" id="IPR013783">
    <property type="entry name" value="Ig-like_fold"/>
</dbReference>
<dbReference type="SUPFAM" id="SSF48726">
    <property type="entry name" value="Immunoglobulin"/>
    <property type="match status" value="1"/>
</dbReference>
<dbReference type="AlphaFoldDB" id="A0A803T8W1"/>
<organism evidence="4 5">
    <name type="scientific">Anolis carolinensis</name>
    <name type="common">Green anole</name>
    <name type="synonym">American chameleon</name>
    <dbReference type="NCBI Taxonomy" id="28377"/>
    <lineage>
        <taxon>Eukaryota</taxon>
        <taxon>Metazoa</taxon>
        <taxon>Chordata</taxon>
        <taxon>Craniata</taxon>
        <taxon>Vertebrata</taxon>
        <taxon>Euteleostomi</taxon>
        <taxon>Lepidosauria</taxon>
        <taxon>Squamata</taxon>
        <taxon>Bifurcata</taxon>
        <taxon>Unidentata</taxon>
        <taxon>Episquamata</taxon>
        <taxon>Toxicofera</taxon>
        <taxon>Iguania</taxon>
        <taxon>Dactyloidae</taxon>
        <taxon>Anolis</taxon>
    </lineage>
</organism>
<dbReference type="PANTHER" id="PTHR23267">
    <property type="entry name" value="IMMUNOGLOBULIN LIGHT CHAIN"/>
    <property type="match status" value="1"/>
</dbReference>
<keyword evidence="1" id="KW-0732">Signal</keyword>
<accession>A0A803T8W1</accession>